<dbReference type="PROSITE" id="PS00972">
    <property type="entry name" value="USP_1"/>
    <property type="match status" value="1"/>
</dbReference>
<reference evidence="10 12" key="2">
    <citation type="journal article" date="2013" name="Nature">
        <title>Insights into bilaterian evolution from three spiralian genomes.</title>
        <authorList>
            <person name="Simakov O."/>
            <person name="Marletaz F."/>
            <person name="Cho S.J."/>
            <person name="Edsinger-Gonzales E."/>
            <person name="Havlak P."/>
            <person name="Hellsten U."/>
            <person name="Kuo D.H."/>
            <person name="Larsson T."/>
            <person name="Lv J."/>
            <person name="Arendt D."/>
            <person name="Savage R."/>
            <person name="Osoegawa K."/>
            <person name="de Jong P."/>
            <person name="Grimwood J."/>
            <person name="Chapman J.A."/>
            <person name="Shapiro H."/>
            <person name="Aerts A."/>
            <person name="Otillar R.P."/>
            <person name="Terry A.Y."/>
            <person name="Boore J.L."/>
            <person name="Grigoriev I.V."/>
            <person name="Lindberg D.R."/>
            <person name="Seaver E.C."/>
            <person name="Weisblat D.A."/>
            <person name="Putnam N.H."/>
            <person name="Rokhsar D.S."/>
        </authorList>
    </citation>
    <scope>NUCLEOTIDE SEQUENCE</scope>
    <source>
        <strain evidence="10 12">I ESC-2004</strain>
    </source>
</reference>
<evidence type="ECO:0000313" key="12">
    <source>
        <dbReference type="Proteomes" id="UP000014760"/>
    </source>
</evidence>
<name>R7TT06_CAPTE</name>
<evidence type="ECO:0000256" key="2">
    <source>
        <dbReference type="ARBA" id="ARBA00022723"/>
    </source>
</evidence>
<keyword evidence="6" id="KW-0645">Protease</keyword>
<feature type="compositionally biased region" description="Polar residues" evidence="7">
    <location>
        <begin position="607"/>
        <end position="621"/>
    </location>
</feature>
<dbReference type="OrthoDB" id="2020758at2759"/>
<dbReference type="InterPro" id="IPR013083">
    <property type="entry name" value="Znf_RING/FYVE/PHD"/>
</dbReference>
<dbReference type="HOGENOM" id="CLU_007938_1_0_1"/>
<feature type="compositionally biased region" description="Polar residues" evidence="7">
    <location>
        <begin position="564"/>
        <end position="599"/>
    </location>
</feature>
<evidence type="ECO:0000256" key="6">
    <source>
        <dbReference type="RuleBase" id="RU366025"/>
    </source>
</evidence>
<dbReference type="InterPro" id="IPR028889">
    <property type="entry name" value="USP"/>
</dbReference>
<accession>R7TT06</accession>
<gene>
    <name evidence="10" type="ORF">CAPTEDRAFT_225117</name>
</gene>
<sequence>MRVLETKKPGLQISMGKRKHKLRKQREDSSGFCSESSDEGVTARGCPHVSKAVNLNSVRKALRLNPVIGECTDCRNDSTTTVGATGGSDDVDEAVDVTVWICLQCAHQGCGRESEHKHALKHCKTPRSSSHAMVLNVTHRMIWCYDCDEQVLSPANGKLHECVEYVCKHMGVTSNSIDSPQPGLKRSGSQKSDGEEVTTQSSTSATDSKNGSKKETLQDLKQPKAGGSSSVCQSLSQALPKVRGLSNLGNTCFFNAVMQSMSQTYLLGHVMEELNTKDMKLPGCPKASEDDEDEGQLSSSEEAGSDDEFADCKIQLDPLNISLGDIGVLTKSVLEFYRDMNGGSRNGTLSPSSLFNQVCKKVPRFKGFQQQDSHELLRHLLDGMKGDEIRRRQEAILKQFDLADTWKRKKVPDDTKLKIKVYGRQAKRTFIDNVFGGHFISTVLCEDCRTPSQIFEPFLDISLPITEEKTVRPNSQWGGRGKKERPDSSNNEDLEMDSKAKNGLSKHALKKAHKQAKKEAKKKKTEDGIEGKKDEESSGKEKGDNEKTKSDEAISDADEEDNVEQASGQQGNSAVSSSEDSTVKGSVGAPTSSDVSSSRTKVDTEQSEATSTCHSETTEGAGSQAEEVTALANGLQSMQLQEDSGIAMDLNHKAADAQRCHEKQLHAKEQRAARMRAMTSLANRYHAVSQECSIMSCLNQFTAPELLTGNNKFGCVVCTRQKNKKSGDKDKTEMVLANASKQLLILQLPPVLTLHLKRFQQMGFSLRKVNRHVEFPMLLDVAPYCSALCQGIKPNQTRVLYSLYGIVEHSGRLTGGHYTAYVKVRAKNQQQQQQKFLSDMSSMSIDSMVEAMRSMSSASASLHEDEATEDMKPPPGKWYYISDSRVNEVTHEANILRCQAYLLFYERIY</sequence>
<dbReference type="Gene3D" id="3.30.40.10">
    <property type="entry name" value="Zinc/RING finger domain, C3HC4 (zinc finger)"/>
    <property type="match status" value="1"/>
</dbReference>
<dbReference type="InterPro" id="IPR001607">
    <property type="entry name" value="Znf_UBP"/>
</dbReference>
<evidence type="ECO:0000313" key="10">
    <source>
        <dbReference type="EMBL" id="ELT96769.1"/>
    </source>
</evidence>
<dbReference type="EMBL" id="KB308725">
    <property type="protein sequence ID" value="ELT96769.1"/>
    <property type="molecule type" value="Genomic_DNA"/>
</dbReference>
<dbReference type="GO" id="GO:0004843">
    <property type="term" value="F:cysteine-type deubiquitinase activity"/>
    <property type="evidence" value="ECO:0007669"/>
    <property type="project" value="UniProtKB-UniRule"/>
</dbReference>
<keyword evidence="4" id="KW-0862">Zinc</keyword>
<feature type="domain" description="UBP-type" evidence="9">
    <location>
        <begin position="44"/>
        <end position="170"/>
    </location>
</feature>
<dbReference type="SUPFAM" id="SSF54001">
    <property type="entry name" value="Cysteine proteinases"/>
    <property type="match status" value="1"/>
</dbReference>
<dbReference type="STRING" id="283909.R7TT06"/>
<keyword evidence="12" id="KW-1185">Reference proteome</keyword>
<dbReference type="GO" id="GO:0016579">
    <property type="term" value="P:protein deubiquitination"/>
    <property type="evidence" value="ECO:0007669"/>
    <property type="project" value="InterPro"/>
</dbReference>
<reference evidence="11" key="3">
    <citation type="submission" date="2015-06" db="UniProtKB">
        <authorList>
            <consortium name="EnsemblMetazoa"/>
        </authorList>
    </citation>
    <scope>IDENTIFICATION</scope>
</reference>
<dbReference type="InterPro" id="IPR001394">
    <property type="entry name" value="Peptidase_C19_UCH"/>
</dbReference>
<dbReference type="EnsemblMetazoa" id="CapteT225117">
    <property type="protein sequence ID" value="CapteP225117"/>
    <property type="gene ID" value="CapteG225117"/>
</dbReference>
<dbReference type="EMBL" id="AMQN01002219">
    <property type="status" value="NOT_ANNOTATED_CDS"/>
    <property type="molecule type" value="Genomic_DNA"/>
</dbReference>
<dbReference type="CDD" id="cd02667">
    <property type="entry name" value="Peptidase_C19K"/>
    <property type="match status" value="1"/>
</dbReference>
<keyword evidence="3 5" id="KW-0863">Zinc-finger</keyword>
<dbReference type="AlphaFoldDB" id="R7TT06"/>
<dbReference type="PROSITE" id="PS50235">
    <property type="entry name" value="USP_3"/>
    <property type="match status" value="1"/>
</dbReference>
<dbReference type="Proteomes" id="UP000014760">
    <property type="component" value="Unassembled WGS sequence"/>
</dbReference>
<feature type="compositionally biased region" description="Basic residues" evidence="7">
    <location>
        <begin position="507"/>
        <end position="523"/>
    </location>
</feature>
<dbReference type="PROSITE" id="PS00973">
    <property type="entry name" value="USP_2"/>
    <property type="match status" value="1"/>
</dbReference>
<feature type="region of interest" description="Disordered" evidence="7">
    <location>
        <begin position="176"/>
        <end position="229"/>
    </location>
</feature>
<dbReference type="GO" id="GO:0006508">
    <property type="term" value="P:proteolysis"/>
    <property type="evidence" value="ECO:0007669"/>
    <property type="project" value="UniProtKB-KW"/>
</dbReference>
<dbReference type="FunCoup" id="R7TT06">
    <property type="interactions" value="2056"/>
</dbReference>
<dbReference type="Pfam" id="PF00443">
    <property type="entry name" value="UCH"/>
    <property type="match status" value="1"/>
</dbReference>
<reference evidence="12" key="1">
    <citation type="submission" date="2012-12" db="EMBL/GenBank/DDBJ databases">
        <authorList>
            <person name="Hellsten U."/>
            <person name="Grimwood J."/>
            <person name="Chapman J.A."/>
            <person name="Shapiro H."/>
            <person name="Aerts A."/>
            <person name="Otillar R.P."/>
            <person name="Terry A.Y."/>
            <person name="Boore J.L."/>
            <person name="Simakov O."/>
            <person name="Marletaz F."/>
            <person name="Cho S.-J."/>
            <person name="Edsinger-Gonzales E."/>
            <person name="Havlak P."/>
            <person name="Kuo D.-H."/>
            <person name="Larsson T."/>
            <person name="Lv J."/>
            <person name="Arendt D."/>
            <person name="Savage R."/>
            <person name="Osoegawa K."/>
            <person name="de Jong P."/>
            <person name="Lindberg D.R."/>
            <person name="Seaver E.C."/>
            <person name="Weisblat D.A."/>
            <person name="Putnam N.H."/>
            <person name="Grigoriev I.V."/>
            <person name="Rokhsar D.S."/>
        </authorList>
    </citation>
    <scope>NUCLEOTIDE SEQUENCE</scope>
    <source>
        <strain evidence="12">I ESC-2004</strain>
    </source>
</reference>
<feature type="compositionally biased region" description="Acidic residues" evidence="7">
    <location>
        <begin position="553"/>
        <end position="563"/>
    </location>
</feature>
<dbReference type="Pfam" id="PF02148">
    <property type="entry name" value="zf-UBP"/>
    <property type="match status" value="1"/>
</dbReference>
<evidence type="ECO:0000259" key="9">
    <source>
        <dbReference type="PROSITE" id="PS50271"/>
    </source>
</evidence>
<keyword evidence="6" id="KW-0788">Thiol protease</keyword>
<organism evidence="10">
    <name type="scientific">Capitella teleta</name>
    <name type="common">Polychaete worm</name>
    <dbReference type="NCBI Taxonomy" id="283909"/>
    <lineage>
        <taxon>Eukaryota</taxon>
        <taxon>Metazoa</taxon>
        <taxon>Spiralia</taxon>
        <taxon>Lophotrochozoa</taxon>
        <taxon>Annelida</taxon>
        <taxon>Polychaeta</taxon>
        <taxon>Sedentaria</taxon>
        <taxon>Scolecida</taxon>
        <taxon>Capitellidae</taxon>
        <taxon>Capitella</taxon>
    </lineage>
</organism>
<dbReference type="InterPro" id="IPR018200">
    <property type="entry name" value="USP_CS"/>
</dbReference>
<dbReference type="Gene3D" id="3.90.70.10">
    <property type="entry name" value="Cysteine proteinases"/>
    <property type="match status" value="2"/>
</dbReference>
<dbReference type="SUPFAM" id="SSF57850">
    <property type="entry name" value="RING/U-box"/>
    <property type="match status" value="1"/>
</dbReference>
<dbReference type="PANTHER" id="PTHR21646">
    <property type="entry name" value="UBIQUITIN CARBOXYL-TERMINAL HYDROLASE"/>
    <property type="match status" value="1"/>
</dbReference>
<evidence type="ECO:0000256" key="1">
    <source>
        <dbReference type="ARBA" id="ARBA00000707"/>
    </source>
</evidence>
<keyword evidence="6" id="KW-0378">Hydrolase</keyword>
<evidence type="ECO:0000256" key="3">
    <source>
        <dbReference type="ARBA" id="ARBA00022771"/>
    </source>
</evidence>
<feature type="region of interest" description="Disordered" evidence="7">
    <location>
        <begin position="1"/>
        <end position="34"/>
    </location>
</feature>
<dbReference type="InterPro" id="IPR050185">
    <property type="entry name" value="Ub_carboxyl-term_hydrolase"/>
</dbReference>
<keyword evidence="6" id="KW-0833">Ubl conjugation pathway</keyword>
<dbReference type="GO" id="GO:0008270">
    <property type="term" value="F:zinc ion binding"/>
    <property type="evidence" value="ECO:0007669"/>
    <property type="project" value="UniProtKB-KW"/>
</dbReference>
<proteinExistence type="inferred from homology"/>
<feature type="compositionally biased region" description="Polar residues" evidence="7">
    <location>
        <begin position="187"/>
        <end position="209"/>
    </location>
</feature>
<dbReference type="OMA" id="GHLSKTY"/>
<protein>
    <recommendedName>
        <fullName evidence="6">Ubiquitin carboxyl-terminal hydrolase</fullName>
        <ecNumber evidence="6">3.4.19.12</ecNumber>
    </recommendedName>
</protein>
<keyword evidence="2" id="KW-0479">Metal-binding</keyword>
<dbReference type="PANTHER" id="PTHR21646:SF39">
    <property type="entry name" value="UBIQUITIN CARBOXYL-TERMINAL HYDROLASE 16"/>
    <property type="match status" value="1"/>
</dbReference>
<dbReference type="InterPro" id="IPR038765">
    <property type="entry name" value="Papain-like_cys_pep_sf"/>
</dbReference>
<feature type="region of interest" description="Disordered" evidence="7">
    <location>
        <begin position="279"/>
        <end position="306"/>
    </location>
</feature>
<evidence type="ECO:0000259" key="8">
    <source>
        <dbReference type="PROSITE" id="PS50235"/>
    </source>
</evidence>
<feature type="compositionally biased region" description="Basic and acidic residues" evidence="7">
    <location>
        <begin position="210"/>
        <end position="222"/>
    </location>
</feature>
<feature type="compositionally biased region" description="Basic and acidic residues" evidence="7">
    <location>
        <begin position="524"/>
        <end position="552"/>
    </location>
</feature>
<evidence type="ECO:0000256" key="4">
    <source>
        <dbReference type="ARBA" id="ARBA00022833"/>
    </source>
</evidence>
<evidence type="ECO:0000256" key="5">
    <source>
        <dbReference type="PROSITE-ProRule" id="PRU00502"/>
    </source>
</evidence>
<evidence type="ECO:0000313" key="11">
    <source>
        <dbReference type="EnsemblMetazoa" id="CapteP225117"/>
    </source>
</evidence>
<dbReference type="EC" id="3.4.19.12" evidence="6"/>
<evidence type="ECO:0000256" key="7">
    <source>
        <dbReference type="SAM" id="MobiDB-lite"/>
    </source>
</evidence>
<comment type="similarity">
    <text evidence="6">Belongs to the peptidase C19 family.</text>
</comment>
<comment type="catalytic activity">
    <reaction evidence="1 6">
        <text>Thiol-dependent hydrolysis of ester, thioester, amide, peptide and isopeptide bonds formed by the C-terminal Gly of ubiquitin (a 76-residue protein attached to proteins as an intracellular targeting signal).</text>
        <dbReference type="EC" id="3.4.19.12"/>
    </reaction>
</comment>
<feature type="region of interest" description="Disordered" evidence="7">
    <location>
        <begin position="470"/>
        <end position="625"/>
    </location>
</feature>
<dbReference type="PROSITE" id="PS50271">
    <property type="entry name" value="ZF_UBP"/>
    <property type="match status" value="1"/>
</dbReference>
<feature type="domain" description="USP" evidence="8">
    <location>
        <begin position="243"/>
        <end position="908"/>
    </location>
</feature>